<evidence type="ECO:0000313" key="3">
    <source>
        <dbReference type="Proteomes" id="UP000248330"/>
    </source>
</evidence>
<comment type="caution">
    <text evidence="2">The sequence shown here is derived from an EMBL/GenBank/DDBJ whole genome shotgun (WGS) entry which is preliminary data.</text>
</comment>
<dbReference type="OrthoDB" id="275124at2"/>
<reference evidence="2 3" key="1">
    <citation type="submission" date="2018-04" db="EMBL/GenBank/DDBJ databases">
        <title>Genomic Encyclopedia of Type Strains, Phase IV (KMG-IV): sequencing the most valuable type-strain genomes for metagenomic binning, comparative biology and taxonomic classification.</title>
        <authorList>
            <person name="Goeker M."/>
        </authorList>
    </citation>
    <scope>NUCLEOTIDE SEQUENCE [LARGE SCALE GENOMIC DNA]</scope>
    <source>
        <strain evidence="2 3">DSM 104150</strain>
    </source>
</reference>
<protein>
    <submittedName>
        <fullName evidence="2">Three-Cys-motif partner protein</fullName>
    </submittedName>
</protein>
<organism evidence="2 3">
    <name type="scientific">Sinimarinibacterium flocculans</name>
    <dbReference type="NCBI Taxonomy" id="985250"/>
    <lineage>
        <taxon>Bacteria</taxon>
        <taxon>Pseudomonadati</taxon>
        <taxon>Pseudomonadota</taxon>
        <taxon>Gammaproteobacteria</taxon>
        <taxon>Nevskiales</taxon>
        <taxon>Nevskiaceae</taxon>
        <taxon>Sinimarinibacterium</taxon>
    </lineage>
</organism>
<dbReference type="Pfam" id="PF22560">
    <property type="entry name" value="GMT-wHTH"/>
    <property type="match status" value="1"/>
</dbReference>
<dbReference type="Proteomes" id="UP000248330">
    <property type="component" value="Unassembled WGS sequence"/>
</dbReference>
<dbReference type="InterPro" id="IPR054339">
    <property type="entry name" value="GMT_wHTH"/>
</dbReference>
<evidence type="ECO:0000259" key="1">
    <source>
        <dbReference type="Pfam" id="PF22560"/>
    </source>
</evidence>
<gene>
    <name evidence="2" type="ORF">C8D93_1087</name>
</gene>
<sequence length="432" mass="48384">MVSNHYEWAIGGKLPTLEHHSRAKHEILGAYLSAYVQTLVSVPHRDEFKLTLVDGFSGGGLFTLAGSSQEMPGSPLIMLDAMKEAQALVNQDRAKPIHFNVDYFFIDKHPGATAFLEHTLKDRGYGAQLNGNVIVWNADFNDKAESIIQHVNTRMPRMGRAIFLLDQYGYSEVPTDMIHKIMRTIPGSEVILTFNVSSLLTYISDKNDRAQKLLTGAGVPEALRGRKIEDIKMHEADWRLFIQSCLYPELVDKCGAEFYTLFFIRSEQGHGDYWFIHLSRHARARDVMTKIHWDKGNFFIHYGGAGLNMFEGLGYSPSLDTRNSNQGQLGFGFGDTERRLSVDTLMEQIPSLVYSAPDECVVFNEMFATHCNMSPAHAELHKEAVSKLRDLGEVEVVSASTGKVTSARIQGGDVIRAPAQRVLSFPRDLGKK</sequence>
<feature type="domain" description="GMT-like wHTH" evidence="1">
    <location>
        <begin position="320"/>
        <end position="399"/>
    </location>
</feature>
<dbReference type="InterPro" id="IPR031009">
    <property type="entry name" value="Tcm_partner"/>
</dbReference>
<evidence type="ECO:0000313" key="2">
    <source>
        <dbReference type="EMBL" id="PXV66035.1"/>
    </source>
</evidence>
<dbReference type="AlphaFoldDB" id="A0A318E476"/>
<proteinExistence type="predicted"/>
<dbReference type="RefSeq" id="WP_110265813.1">
    <property type="nucleotide sequence ID" value="NZ_CAWNXA010000008.1"/>
</dbReference>
<accession>A0A318E476</accession>
<dbReference type="EMBL" id="QICN01000008">
    <property type="protein sequence ID" value="PXV66035.1"/>
    <property type="molecule type" value="Genomic_DNA"/>
</dbReference>
<keyword evidence="3" id="KW-1185">Reference proteome</keyword>
<name>A0A318E476_9GAMM</name>
<dbReference type="NCBIfam" id="TIGR04474">
    <property type="entry name" value="tcm_partner"/>
    <property type="match status" value="1"/>
</dbReference>